<proteinExistence type="predicted"/>
<dbReference type="InterPro" id="IPR012675">
    <property type="entry name" value="Beta-grasp_dom_sf"/>
</dbReference>
<dbReference type="PRINTS" id="PR00410">
    <property type="entry name" value="PHEHYDRXLASE"/>
</dbReference>
<evidence type="ECO:0000313" key="6">
    <source>
        <dbReference type="EMBL" id="USS42700.1"/>
    </source>
</evidence>
<evidence type="ECO:0000313" key="7">
    <source>
        <dbReference type="Proteomes" id="UP000594892"/>
    </source>
</evidence>
<evidence type="ECO:0000259" key="3">
    <source>
        <dbReference type="PROSITE" id="PS51085"/>
    </source>
</evidence>
<name>A0AAP9XYQ6_BURGL</name>
<feature type="domain" description="2Fe-2S ferredoxin-type" evidence="3">
    <location>
        <begin position="3"/>
        <end position="98"/>
    </location>
</feature>
<dbReference type="NCBIfam" id="NF008822">
    <property type="entry name" value="PRK11872.1"/>
    <property type="match status" value="1"/>
</dbReference>
<reference evidence="5 7" key="1">
    <citation type="submission" date="2020-12" db="EMBL/GenBank/DDBJ databases">
        <title>FDA dAtabase for Regulatory Grade micrObial Sequences (FDA-ARGOS): Supporting development and validation of Infectious Disease Dx tests.</title>
        <authorList>
            <person name="Minogue T."/>
            <person name="Wolcott M."/>
            <person name="Wasieloski L."/>
            <person name="Aguilar W."/>
            <person name="Moore D."/>
            <person name="Jaissle J."/>
            <person name="Tallon L."/>
            <person name="Sadzewicz L."/>
            <person name="Zhao X."/>
            <person name="Boylan J."/>
            <person name="Ott S."/>
            <person name="Bowen H."/>
            <person name="Vavikolanu K."/>
            <person name="Mehta A."/>
            <person name="Aluvathingal J."/>
            <person name="Nadendla S."/>
            <person name="Yan Y."/>
            <person name="Sichtig H."/>
        </authorList>
    </citation>
    <scope>NUCLEOTIDE SEQUENCE [LARGE SCALE GENOMIC DNA]</scope>
    <source>
        <strain evidence="5 7">FDAARGOS_949</strain>
    </source>
</reference>
<organism evidence="5 7">
    <name type="scientific">Burkholderia glumae</name>
    <name type="common">Pseudomonas glumae</name>
    <dbReference type="NCBI Taxonomy" id="337"/>
    <lineage>
        <taxon>Bacteria</taxon>
        <taxon>Pseudomonadati</taxon>
        <taxon>Pseudomonadota</taxon>
        <taxon>Betaproteobacteria</taxon>
        <taxon>Burkholderiales</taxon>
        <taxon>Burkholderiaceae</taxon>
        <taxon>Burkholderia</taxon>
    </lineage>
</organism>
<keyword evidence="8" id="KW-1185">Reference proteome</keyword>
<dbReference type="InterPro" id="IPR001433">
    <property type="entry name" value="OxRdtase_FAD/NAD-bd"/>
</dbReference>
<feature type="domain" description="FAD-binding FR-type" evidence="4">
    <location>
        <begin position="104"/>
        <end position="206"/>
    </location>
</feature>
<reference evidence="6" key="2">
    <citation type="submission" date="2022-06" db="EMBL/GenBank/DDBJ databases">
        <title>Draft genome sequence of Burkholderia glumae strain GR20004 isolated from rice panicle showing bacterial panicle blight.</title>
        <authorList>
            <person name="Choi S.Y."/>
            <person name="Lee Y.H."/>
        </authorList>
    </citation>
    <scope>NUCLEOTIDE SEQUENCE</scope>
    <source>
        <strain evidence="6">GR20004</strain>
    </source>
</reference>
<keyword evidence="2" id="KW-0001">2Fe-2S</keyword>
<dbReference type="GO" id="GO:0016491">
    <property type="term" value="F:oxidoreductase activity"/>
    <property type="evidence" value="ECO:0007669"/>
    <property type="project" value="InterPro"/>
</dbReference>
<dbReference type="EMBL" id="CP099583">
    <property type="protein sequence ID" value="USS42700.1"/>
    <property type="molecule type" value="Genomic_DNA"/>
</dbReference>
<dbReference type="InterPro" id="IPR017927">
    <property type="entry name" value="FAD-bd_FR_type"/>
</dbReference>
<protein>
    <submittedName>
        <fullName evidence="5">Anthranilate 1,2-dioxygenase electron transfer component AntC</fullName>
    </submittedName>
</protein>
<dbReference type="InterPro" id="IPR008333">
    <property type="entry name" value="Cbr1-like_FAD-bd_dom"/>
</dbReference>
<dbReference type="PANTHER" id="PTHR47354:SF5">
    <property type="entry name" value="PROTEIN RFBI"/>
    <property type="match status" value="1"/>
</dbReference>
<dbReference type="CDD" id="cd06209">
    <property type="entry name" value="BenDO_FAD_NAD"/>
    <property type="match status" value="1"/>
</dbReference>
<dbReference type="InterPro" id="IPR001041">
    <property type="entry name" value="2Fe-2S_ferredoxin-type"/>
</dbReference>
<dbReference type="PROSITE" id="PS51085">
    <property type="entry name" value="2FE2S_FER_2"/>
    <property type="match status" value="1"/>
</dbReference>
<dbReference type="PANTHER" id="PTHR47354">
    <property type="entry name" value="NADH OXIDOREDUCTASE HCR"/>
    <property type="match status" value="1"/>
</dbReference>
<dbReference type="SUPFAM" id="SSF52343">
    <property type="entry name" value="Ferredoxin reductase-like, C-terminal NADP-linked domain"/>
    <property type="match status" value="1"/>
</dbReference>
<evidence type="ECO:0000256" key="1">
    <source>
        <dbReference type="ARBA" id="ARBA00001974"/>
    </source>
</evidence>
<dbReference type="Proteomes" id="UP001056386">
    <property type="component" value="Chromosome 2"/>
</dbReference>
<dbReference type="InterPro" id="IPR050415">
    <property type="entry name" value="MRET"/>
</dbReference>
<dbReference type="InterPro" id="IPR017938">
    <property type="entry name" value="Riboflavin_synthase-like_b-brl"/>
</dbReference>
<dbReference type="AlphaFoldDB" id="A0AAP9XYQ6"/>
<evidence type="ECO:0000259" key="4">
    <source>
        <dbReference type="PROSITE" id="PS51384"/>
    </source>
</evidence>
<dbReference type="InterPro" id="IPR039261">
    <property type="entry name" value="FNR_nucleotide-bd"/>
</dbReference>
<dbReference type="Proteomes" id="UP000594892">
    <property type="component" value="Chromosome 1"/>
</dbReference>
<dbReference type="Pfam" id="PF00970">
    <property type="entry name" value="FAD_binding_6"/>
    <property type="match status" value="1"/>
</dbReference>
<dbReference type="Pfam" id="PF00111">
    <property type="entry name" value="Fer2"/>
    <property type="match status" value="1"/>
</dbReference>
<dbReference type="GO" id="GO:0051537">
    <property type="term" value="F:2 iron, 2 sulfur cluster binding"/>
    <property type="evidence" value="ECO:0007669"/>
    <property type="project" value="UniProtKB-KW"/>
</dbReference>
<dbReference type="PROSITE" id="PS51384">
    <property type="entry name" value="FAD_FR"/>
    <property type="match status" value="1"/>
</dbReference>
<dbReference type="SUPFAM" id="SSF54292">
    <property type="entry name" value="2Fe-2S ferredoxin-like"/>
    <property type="match status" value="1"/>
</dbReference>
<dbReference type="Gene3D" id="2.40.30.10">
    <property type="entry name" value="Translation factors"/>
    <property type="match status" value="1"/>
</dbReference>
<sequence>MNHRVAFSFADGKTVFFDIHKDELLLDAALRNGVNIPLDCREGVCGTCQGRCESGRYTQDYVDEEALSPADLAARKMLSCQTRVQSDASFYFDFASGLCSAAGTQSLTGRVAAVKQVSETTAILHVDASAHERRIDFLPGQYARLKVPGTDVWRSYSFANRPDDGNQLQFLIRLLPDGAMSNYLRERCAPGQTIEFEAPLGTFYLREAERPLVMVAGGTGLSAFLGMLDELAHQGGCARQVRLYYGVTHARDLCELERLTAYAQRIANFSAEIVVMNASDGWQGKTGLIPEHFDRDMLAAAPFDMYVCGPPPMVEAIKTWLARERVSDHRLYYEKFAESNSAQQAA</sequence>
<dbReference type="CDD" id="cd00207">
    <property type="entry name" value="fer2"/>
    <property type="match status" value="1"/>
</dbReference>
<keyword evidence="2" id="KW-0479">Metal-binding</keyword>
<dbReference type="GeneID" id="45693864"/>
<dbReference type="SUPFAM" id="SSF63380">
    <property type="entry name" value="Riboflavin synthase domain-like"/>
    <property type="match status" value="1"/>
</dbReference>
<accession>A0AAP9XYQ6</accession>
<dbReference type="InterPro" id="IPR047683">
    <property type="entry name" value="BenC-like_FAD_NAD-bd"/>
</dbReference>
<dbReference type="PROSITE" id="PS00197">
    <property type="entry name" value="2FE2S_FER_1"/>
    <property type="match status" value="1"/>
</dbReference>
<evidence type="ECO:0000256" key="2">
    <source>
        <dbReference type="ARBA" id="ARBA00022714"/>
    </source>
</evidence>
<dbReference type="Pfam" id="PF00175">
    <property type="entry name" value="NAD_binding_1"/>
    <property type="match status" value="1"/>
</dbReference>
<keyword evidence="2" id="KW-0411">Iron-sulfur</keyword>
<dbReference type="InterPro" id="IPR036010">
    <property type="entry name" value="2Fe-2S_ferredoxin-like_sf"/>
</dbReference>
<gene>
    <name evidence="5" type="primary">antC</name>
    <name evidence="5" type="ORF">I6H06_05650</name>
    <name evidence="6" type="ORF">NFI99_10980</name>
</gene>
<evidence type="ECO:0000313" key="5">
    <source>
        <dbReference type="EMBL" id="QPQ91201.1"/>
    </source>
</evidence>
<dbReference type="Gene3D" id="3.40.50.80">
    <property type="entry name" value="Nucleotide-binding domain of ferredoxin-NADP reductase (FNR) module"/>
    <property type="match status" value="1"/>
</dbReference>
<keyword evidence="2" id="KW-0408">Iron</keyword>
<dbReference type="Gene3D" id="3.10.20.30">
    <property type="match status" value="1"/>
</dbReference>
<comment type="cofactor">
    <cofactor evidence="1">
        <name>FAD</name>
        <dbReference type="ChEBI" id="CHEBI:57692"/>
    </cofactor>
</comment>
<dbReference type="EMBL" id="CP065600">
    <property type="protein sequence ID" value="QPQ91201.1"/>
    <property type="molecule type" value="Genomic_DNA"/>
</dbReference>
<dbReference type="InterPro" id="IPR006058">
    <property type="entry name" value="2Fe2S_fd_BS"/>
</dbReference>
<dbReference type="RefSeq" id="WP_015878105.1">
    <property type="nucleotide sequence ID" value="NZ_CP021075.1"/>
</dbReference>
<evidence type="ECO:0000313" key="8">
    <source>
        <dbReference type="Proteomes" id="UP001056386"/>
    </source>
</evidence>